<organism evidence="1 2">
    <name type="scientific">Maritalea mobilis</name>
    <dbReference type="NCBI Taxonomy" id="483324"/>
    <lineage>
        <taxon>Bacteria</taxon>
        <taxon>Pseudomonadati</taxon>
        <taxon>Pseudomonadota</taxon>
        <taxon>Alphaproteobacteria</taxon>
        <taxon>Hyphomicrobiales</taxon>
        <taxon>Devosiaceae</taxon>
        <taxon>Maritalea</taxon>
    </lineage>
</organism>
<evidence type="ECO:0000313" key="2">
    <source>
        <dbReference type="Proteomes" id="UP000295391"/>
    </source>
</evidence>
<proteinExistence type="predicted"/>
<sequence>MDCKIKSCNDVVVSGDVVLLKFGYWSRLKAGTATRGLAYL</sequence>
<comment type="caution">
    <text evidence="1">The sequence shown here is derived from an EMBL/GenBank/DDBJ whole genome shotgun (WGS) entry which is preliminary data.</text>
</comment>
<name>A0A4R6VR93_9HYPH</name>
<accession>A0A4R6VR93</accession>
<evidence type="ECO:0000313" key="1">
    <source>
        <dbReference type="EMBL" id="TDQ66519.1"/>
    </source>
</evidence>
<dbReference type="EMBL" id="SNYR01000001">
    <property type="protein sequence ID" value="TDQ66519.1"/>
    <property type="molecule type" value="Genomic_DNA"/>
</dbReference>
<reference evidence="1 2" key="1">
    <citation type="submission" date="2019-03" db="EMBL/GenBank/DDBJ databases">
        <title>Genomic Encyclopedia of Type Strains, Phase III (KMG-III): the genomes of soil and plant-associated and newly described type strains.</title>
        <authorList>
            <person name="Whitman W."/>
        </authorList>
    </citation>
    <scope>NUCLEOTIDE SEQUENCE [LARGE SCALE GENOMIC DNA]</scope>
    <source>
        <strain evidence="1 2">CGMCC 1.7002</strain>
    </source>
</reference>
<gene>
    <name evidence="1" type="ORF">ATL17_0517</name>
</gene>
<dbReference type="Proteomes" id="UP000295391">
    <property type="component" value="Unassembled WGS sequence"/>
</dbReference>
<keyword evidence="2" id="KW-1185">Reference proteome</keyword>
<protein>
    <submittedName>
        <fullName evidence="1">Uncharacterized protein</fullName>
    </submittedName>
</protein>
<dbReference type="AlphaFoldDB" id="A0A4R6VR93"/>